<dbReference type="Gene3D" id="3.40.30.10">
    <property type="entry name" value="Glutaredoxin"/>
    <property type="match status" value="2"/>
</dbReference>
<dbReference type="PROSITE" id="PS51352">
    <property type="entry name" value="THIOREDOXIN_2"/>
    <property type="match status" value="1"/>
</dbReference>
<organism evidence="8 9">
    <name type="scientific">Candidatus Amesbacteria bacterium GW2011_GWC1_47_15</name>
    <dbReference type="NCBI Taxonomy" id="1618364"/>
    <lineage>
        <taxon>Bacteria</taxon>
        <taxon>Candidatus Amesiibacteriota</taxon>
    </lineage>
</organism>
<comment type="caution">
    <text evidence="8">The sequence shown here is derived from an EMBL/GenBank/DDBJ whole genome shotgun (WGS) entry which is preliminary data.</text>
</comment>
<dbReference type="CDD" id="cd02972">
    <property type="entry name" value="DsbA_family"/>
    <property type="match status" value="1"/>
</dbReference>
<evidence type="ECO:0000313" key="8">
    <source>
        <dbReference type="EMBL" id="KKU64824.1"/>
    </source>
</evidence>
<evidence type="ECO:0000256" key="2">
    <source>
        <dbReference type="ARBA" id="ARBA00022729"/>
    </source>
</evidence>
<dbReference type="InterPro" id="IPR012336">
    <property type="entry name" value="Thioredoxin-like_fold"/>
</dbReference>
<dbReference type="InterPro" id="IPR036249">
    <property type="entry name" value="Thioredoxin-like_sf"/>
</dbReference>
<feature type="transmembrane region" description="Helical" evidence="6">
    <location>
        <begin position="44"/>
        <end position="63"/>
    </location>
</feature>
<dbReference type="Pfam" id="PF13462">
    <property type="entry name" value="Thioredoxin_4"/>
    <property type="match status" value="2"/>
</dbReference>
<evidence type="ECO:0000256" key="1">
    <source>
        <dbReference type="ARBA" id="ARBA00005791"/>
    </source>
</evidence>
<dbReference type="GO" id="GO:0016491">
    <property type="term" value="F:oxidoreductase activity"/>
    <property type="evidence" value="ECO:0007669"/>
    <property type="project" value="UniProtKB-KW"/>
</dbReference>
<dbReference type="STRING" id="1618364.UX86_C0004G0024"/>
<dbReference type="Proteomes" id="UP000034502">
    <property type="component" value="Unassembled WGS sequence"/>
</dbReference>
<keyword evidence="5" id="KW-0676">Redox-active center</keyword>
<keyword evidence="3" id="KW-0560">Oxidoreductase</keyword>
<dbReference type="PANTHER" id="PTHR13887">
    <property type="entry name" value="GLUTATHIONE S-TRANSFERASE KAPPA"/>
    <property type="match status" value="1"/>
</dbReference>
<keyword evidence="6" id="KW-0812">Transmembrane</keyword>
<reference evidence="8 9" key="1">
    <citation type="journal article" date="2015" name="Nature">
        <title>rRNA introns, odd ribosomes, and small enigmatic genomes across a large radiation of phyla.</title>
        <authorList>
            <person name="Brown C.T."/>
            <person name="Hug L.A."/>
            <person name="Thomas B.C."/>
            <person name="Sharon I."/>
            <person name="Castelle C.J."/>
            <person name="Singh A."/>
            <person name="Wilkins M.J."/>
            <person name="Williams K.H."/>
            <person name="Banfield J.F."/>
        </authorList>
    </citation>
    <scope>NUCLEOTIDE SEQUENCE [LARGE SCALE GENOMIC DNA]</scope>
</reference>
<dbReference type="SUPFAM" id="SSF52833">
    <property type="entry name" value="Thioredoxin-like"/>
    <property type="match status" value="1"/>
</dbReference>
<protein>
    <recommendedName>
        <fullName evidence="7">Thioredoxin domain-containing protein</fullName>
    </recommendedName>
</protein>
<keyword evidence="6" id="KW-0472">Membrane</keyword>
<accession>A0A0G1S5P3</accession>
<gene>
    <name evidence="8" type="ORF">UX86_C0004G0024</name>
</gene>
<dbReference type="PANTHER" id="PTHR13887:SF14">
    <property type="entry name" value="DISULFIDE BOND FORMATION PROTEIN D"/>
    <property type="match status" value="1"/>
</dbReference>
<evidence type="ECO:0000256" key="4">
    <source>
        <dbReference type="ARBA" id="ARBA00023157"/>
    </source>
</evidence>
<comment type="similarity">
    <text evidence="1">Belongs to the thioredoxin family. DsbA subfamily.</text>
</comment>
<keyword evidence="2" id="KW-0732">Signal</keyword>
<sequence>MATKRISRKPKDEIEEFIVDETEIKSNVPASNPRQSNRSMWEKMGPVMLALLLLLAFGLGSMWSKIKYLEAGGTGAKAVGGKFTDALKTYAKELKIDGNKLVKCVDTGSKKQIVDAHVSEGTGLGVQGTPGFFINGRFLGGAYPFEAFKEIIDKELEGKSTEDLKDYSELLQAAAEQGSFDPKPKKVEITDAATKGEGSGTVTLLEYSDFQCPFCARAKPTVDQIMQEYQGKVLLVYKHFPLKQIHPLAQKAAEAAECARDQGKFWEMHDKLFDKQAEWSPLTI</sequence>
<dbReference type="EMBL" id="LCNU01000004">
    <property type="protein sequence ID" value="KKU64824.1"/>
    <property type="molecule type" value="Genomic_DNA"/>
</dbReference>
<dbReference type="InterPro" id="IPR013766">
    <property type="entry name" value="Thioredoxin_domain"/>
</dbReference>
<evidence type="ECO:0000256" key="3">
    <source>
        <dbReference type="ARBA" id="ARBA00023002"/>
    </source>
</evidence>
<evidence type="ECO:0000256" key="5">
    <source>
        <dbReference type="ARBA" id="ARBA00023284"/>
    </source>
</evidence>
<proteinExistence type="inferred from homology"/>
<feature type="domain" description="Thioredoxin" evidence="7">
    <location>
        <begin position="139"/>
        <end position="284"/>
    </location>
</feature>
<keyword evidence="4" id="KW-1015">Disulfide bond</keyword>
<keyword evidence="6" id="KW-1133">Transmembrane helix</keyword>
<evidence type="ECO:0000256" key="6">
    <source>
        <dbReference type="SAM" id="Phobius"/>
    </source>
</evidence>
<dbReference type="AlphaFoldDB" id="A0A0G1S5P3"/>
<evidence type="ECO:0000313" key="9">
    <source>
        <dbReference type="Proteomes" id="UP000034502"/>
    </source>
</evidence>
<evidence type="ECO:0000259" key="7">
    <source>
        <dbReference type="PROSITE" id="PS51352"/>
    </source>
</evidence>
<name>A0A0G1S5P3_9BACT</name>